<dbReference type="AlphaFoldDB" id="A0A1I7Z8T6"/>
<name>A0A1I7Z8T6_9BILA</name>
<evidence type="ECO:0000313" key="1">
    <source>
        <dbReference type="Proteomes" id="UP000095287"/>
    </source>
</evidence>
<evidence type="ECO:0000313" key="2">
    <source>
        <dbReference type="WBParaSite" id="L893_g24007.t1"/>
    </source>
</evidence>
<sequence>MGEADSSACKNCAPGIPCTIPPRTGHMDSWEDIVSKALPQIAVVQQEPGIPDCGVIVMTIANAVHFAHHNRTVFSRIVCPTLTDSMLRKEVLCQIADKKEFSASGVTIGQLKRFYDTSVPKIFIGVGEASERATTVTVKQQIAVQHIPDYIDDLKLPLIMELVNIPPWFRNLSKRELQVVKGVEGVLEHEPEKPPFPYAGTTTDAEGTARAIVTSSLSKAVDPTCHPIGEELRQTWNVPLGNHFLSITACKKIGDGDHIVQLLSSWGERWGHNGRIRVRLGKISTSKLFDMDLKVHAPQVKANPSLV</sequence>
<organism evidence="1 2">
    <name type="scientific">Steinernema glaseri</name>
    <dbReference type="NCBI Taxonomy" id="37863"/>
    <lineage>
        <taxon>Eukaryota</taxon>
        <taxon>Metazoa</taxon>
        <taxon>Ecdysozoa</taxon>
        <taxon>Nematoda</taxon>
        <taxon>Chromadorea</taxon>
        <taxon>Rhabditida</taxon>
        <taxon>Tylenchina</taxon>
        <taxon>Panagrolaimomorpha</taxon>
        <taxon>Strongyloidoidea</taxon>
        <taxon>Steinernematidae</taxon>
        <taxon>Steinernema</taxon>
    </lineage>
</organism>
<accession>A0A1I7Z8T6</accession>
<keyword evidence="1" id="KW-1185">Reference proteome</keyword>
<protein>
    <submittedName>
        <fullName evidence="2">Pept_C1 domain-containing protein</fullName>
    </submittedName>
</protein>
<reference evidence="2" key="1">
    <citation type="submission" date="2016-11" db="UniProtKB">
        <authorList>
            <consortium name="WormBaseParasite"/>
        </authorList>
    </citation>
    <scope>IDENTIFICATION</scope>
</reference>
<proteinExistence type="predicted"/>
<dbReference type="Proteomes" id="UP000095287">
    <property type="component" value="Unplaced"/>
</dbReference>
<dbReference type="WBParaSite" id="L893_g24007.t1">
    <property type="protein sequence ID" value="L893_g24007.t1"/>
    <property type="gene ID" value="L893_g24007"/>
</dbReference>